<dbReference type="Pfam" id="PF22725">
    <property type="entry name" value="GFO_IDH_MocA_C3"/>
    <property type="match status" value="1"/>
</dbReference>
<feature type="domain" description="Gfo/Idh/MocA-like oxidoreductase N-terminal" evidence="5">
    <location>
        <begin position="5"/>
        <end position="120"/>
    </location>
</feature>
<dbReference type="PANTHER" id="PTHR42840">
    <property type="entry name" value="NAD(P)-BINDING ROSSMANN-FOLD SUPERFAMILY PROTEIN-RELATED"/>
    <property type="match status" value="1"/>
</dbReference>
<name>A0AAD4CU66_ASPNN</name>
<sequence length="477" mass="52011">MATGVALIGSGIFAREEHLPGIRASKDLTLKAIYSRSLQSAQALADGVTDVDVYAEDAGSGKSYDDLLARTDVGAVIIALPILVQPSFVRKALAAGKHVLSEKPIAKDLATAQELIEWYRTNTSGSQIWAVAENFRYMGKFVRTAEEVQKLGGGVKAFRVVVRSLMKTDSKYYKTEWRQTPGYQGGFVLDGGVHMIAGLRLILGANETLSTLSALSCQQQEHLAPLDTVDAVVKTASGATGVVSLSWGSEVSDFLYEFTCANGSVVTLVGDKLTVNGESFEIPFDGRGVNREIADFAASIVGGEAPTRLRPQEALADLEVMEGMFWSGEREGERRGLNHGPTTTDKMTLAKKHVPIVKKRTKKFTRHQSDRFKCVPESWRKPKGIDNRVRRRFKSNIPMPSIGYGSNKKTKHMMPSGHKAFLVNNAKDVELLLMHNRTYAAEIASAVSSRKRVDILAKAKALGVKVTNPKGRVTTEA</sequence>
<dbReference type="InterPro" id="IPR036351">
    <property type="entry name" value="Ribosomal_eL32_sf"/>
</dbReference>
<dbReference type="InterPro" id="IPR055170">
    <property type="entry name" value="GFO_IDH_MocA-like_dom"/>
</dbReference>
<dbReference type="CDD" id="cd00513">
    <property type="entry name" value="Ribosomal_L32_L32e"/>
    <property type="match status" value="1"/>
</dbReference>
<dbReference type="PANTHER" id="PTHR42840:SF5">
    <property type="entry name" value="NAD(P)-BINDING ROSSMANN-FOLD SUPERFAMILY PROTEIN"/>
    <property type="match status" value="1"/>
</dbReference>
<dbReference type="GO" id="GO:0005737">
    <property type="term" value="C:cytoplasm"/>
    <property type="evidence" value="ECO:0007669"/>
    <property type="project" value="TreeGrafter"/>
</dbReference>
<reference evidence="7" key="1">
    <citation type="journal article" date="2019" name="Beilstein J. Org. Chem.">
        <title>Nanangenines: drimane sesquiterpenoids as the dominant metabolite cohort of a novel Australian fungus, Aspergillus nanangensis.</title>
        <authorList>
            <person name="Lacey H.J."/>
            <person name="Gilchrist C.L.M."/>
            <person name="Crombie A."/>
            <person name="Kalaitzis J.A."/>
            <person name="Vuong D."/>
            <person name="Rutledge P.J."/>
            <person name="Turner P."/>
            <person name="Pitt J.I."/>
            <person name="Lacey E."/>
            <person name="Chooi Y.H."/>
            <person name="Piggott A.M."/>
        </authorList>
    </citation>
    <scope>NUCLEOTIDE SEQUENCE</scope>
    <source>
        <strain evidence="7">MST-FP2251</strain>
    </source>
</reference>
<dbReference type="AlphaFoldDB" id="A0AAD4CU66"/>
<keyword evidence="3" id="KW-0689">Ribosomal protein</keyword>
<proteinExistence type="inferred from homology"/>
<evidence type="ECO:0000259" key="6">
    <source>
        <dbReference type="Pfam" id="PF22725"/>
    </source>
</evidence>
<evidence type="ECO:0000256" key="3">
    <source>
        <dbReference type="ARBA" id="ARBA00022980"/>
    </source>
</evidence>
<evidence type="ECO:0000259" key="5">
    <source>
        <dbReference type="Pfam" id="PF01408"/>
    </source>
</evidence>
<dbReference type="EMBL" id="VCAU01000012">
    <property type="protein sequence ID" value="KAF9892508.1"/>
    <property type="molecule type" value="Genomic_DNA"/>
</dbReference>
<dbReference type="GO" id="GO:0003735">
    <property type="term" value="F:structural constituent of ribosome"/>
    <property type="evidence" value="ECO:0007669"/>
    <property type="project" value="InterPro"/>
</dbReference>
<evidence type="ECO:0000313" key="7">
    <source>
        <dbReference type="EMBL" id="KAF9892508.1"/>
    </source>
</evidence>
<comment type="similarity">
    <text evidence="1">Belongs to the eukaryotic ribosomal protein eL32 family.</text>
</comment>
<dbReference type="Gene3D" id="3.40.50.720">
    <property type="entry name" value="NAD(P)-binding Rossmann-like Domain"/>
    <property type="match status" value="1"/>
</dbReference>
<gene>
    <name evidence="7" type="ORF">FE257_001617</name>
</gene>
<dbReference type="GO" id="GO:0006412">
    <property type="term" value="P:translation"/>
    <property type="evidence" value="ECO:0007669"/>
    <property type="project" value="InterPro"/>
</dbReference>
<dbReference type="Pfam" id="PF01408">
    <property type="entry name" value="GFO_IDH_MocA"/>
    <property type="match status" value="1"/>
</dbReference>
<dbReference type="GO" id="GO:0006740">
    <property type="term" value="P:NADPH regeneration"/>
    <property type="evidence" value="ECO:0007669"/>
    <property type="project" value="TreeGrafter"/>
</dbReference>
<evidence type="ECO:0000256" key="1">
    <source>
        <dbReference type="ARBA" id="ARBA00008431"/>
    </source>
</evidence>
<feature type="domain" description="GFO/IDH/MocA-like oxidoreductase" evidence="6">
    <location>
        <begin position="155"/>
        <end position="265"/>
    </location>
</feature>
<dbReference type="GO" id="GO:0016491">
    <property type="term" value="F:oxidoreductase activity"/>
    <property type="evidence" value="ECO:0007669"/>
    <property type="project" value="TreeGrafter"/>
</dbReference>
<evidence type="ECO:0000256" key="2">
    <source>
        <dbReference type="ARBA" id="ARBA00010928"/>
    </source>
</evidence>
<dbReference type="SMART" id="SM01393">
    <property type="entry name" value="Ribosomal_L32e"/>
    <property type="match status" value="1"/>
</dbReference>
<dbReference type="Gene3D" id="3.30.360.10">
    <property type="entry name" value="Dihydrodipicolinate Reductase, domain 2"/>
    <property type="match status" value="1"/>
</dbReference>
<organism evidence="7 8">
    <name type="scientific">Aspergillus nanangensis</name>
    <dbReference type="NCBI Taxonomy" id="2582783"/>
    <lineage>
        <taxon>Eukaryota</taxon>
        <taxon>Fungi</taxon>
        <taxon>Dikarya</taxon>
        <taxon>Ascomycota</taxon>
        <taxon>Pezizomycotina</taxon>
        <taxon>Eurotiomycetes</taxon>
        <taxon>Eurotiomycetidae</taxon>
        <taxon>Eurotiales</taxon>
        <taxon>Aspergillaceae</taxon>
        <taxon>Aspergillus</taxon>
        <taxon>Aspergillus subgen. Circumdati</taxon>
    </lineage>
</organism>
<comment type="similarity">
    <text evidence="2">Belongs to the Gfo/Idh/MocA family.</text>
</comment>
<keyword evidence="8" id="KW-1185">Reference proteome</keyword>
<dbReference type="InterPro" id="IPR000683">
    <property type="entry name" value="Gfo/Idh/MocA-like_OxRdtase_N"/>
</dbReference>
<dbReference type="SUPFAM" id="SSF51735">
    <property type="entry name" value="NAD(P)-binding Rossmann-fold domains"/>
    <property type="match status" value="1"/>
</dbReference>
<evidence type="ECO:0000313" key="8">
    <source>
        <dbReference type="Proteomes" id="UP001194746"/>
    </source>
</evidence>
<dbReference type="SUPFAM" id="SSF55347">
    <property type="entry name" value="Glyceraldehyde-3-phosphate dehydrogenase-like, C-terminal domain"/>
    <property type="match status" value="1"/>
</dbReference>
<comment type="caution">
    <text evidence="7">The sequence shown here is derived from an EMBL/GenBank/DDBJ whole genome shotgun (WGS) entry which is preliminary data.</text>
</comment>
<dbReference type="GO" id="GO:0000166">
    <property type="term" value="F:nucleotide binding"/>
    <property type="evidence" value="ECO:0007669"/>
    <property type="project" value="InterPro"/>
</dbReference>
<reference evidence="7" key="2">
    <citation type="submission" date="2020-02" db="EMBL/GenBank/DDBJ databases">
        <authorList>
            <person name="Gilchrist C.L.M."/>
            <person name="Chooi Y.-H."/>
        </authorList>
    </citation>
    <scope>NUCLEOTIDE SEQUENCE</scope>
    <source>
        <strain evidence="7">MST-FP2251</strain>
    </source>
</reference>
<evidence type="ECO:0000256" key="4">
    <source>
        <dbReference type="ARBA" id="ARBA00023274"/>
    </source>
</evidence>
<dbReference type="InterPro" id="IPR036291">
    <property type="entry name" value="NAD(P)-bd_dom_sf"/>
</dbReference>
<dbReference type="Proteomes" id="UP001194746">
    <property type="component" value="Unassembled WGS sequence"/>
</dbReference>
<protein>
    <submittedName>
        <fullName evidence="7">Uncharacterized protein</fullName>
    </submittedName>
</protein>
<dbReference type="Pfam" id="PF01655">
    <property type="entry name" value="Ribosomal_L32e"/>
    <property type="match status" value="1"/>
</dbReference>
<keyword evidence="4" id="KW-0687">Ribonucleoprotein</keyword>
<dbReference type="GO" id="GO:1990904">
    <property type="term" value="C:ribonucleoprotein complex"/>
    <property type="evidence" value="ECO:0007669"/>
    <property type="project" value="UniProtKB-KW"/>
</dbReference>
<dbReference type="SUPFAM" id="SSF52042">
    <property type="entry name" value="Ribosomal protein L32e"/>
    <property type="match status" value="1"/>
</dbReference>
<dbReference type="GO" id="GO:0005840">
    <property type="term" value="C:ribosome"/>
    <property type="evidence" value="ECO:0007669"/>
    <property type="project" value="UniProtKB-KW"/>
</dbReference>
<dbReference type="InterPro" id="IPR001515">
    <property type="entry name" value="Ribosomal_eL32"/>
</dbReference>
<accession>A0AAD4CU66</accession>